<evidence type="ECO:0000313" key="3">
    <source>
        <dbReference type="EMBL" id="RDV82325.1"/>
    </source>
</evidence>
<evidence type="ECO:0000259" key="2">
    <source>
        <dbReference type="Pfam" id="PF14511"/>
    </source>
</evidence>
<dbReference type="SUPFAM" id="SSF52980">
    <property type="entry name" value="Restriction endonuclease-like"/>
    <property type="match status" value="1"/>
</dbReference>
<feature type="domain" description="Type II restriction endonuclease EcoO109IR" evidence="2">
    <location>
        <begin position="195"/>
        <end position="371"/>
    </location>
</feature>
<proteinExistence type="predicted"/>
<accession>A0A3D8P284</accession>
<sequence length="415" mass="46018">MVSPWAWWTRTPSASSRGSLGVRPRRAGVSGHTRASPTPWCPPIGRGSTTGHSWTLRPSSAAPGRHSAVPVPSGTSAPPVRRHQAVALTSGGCAGETGPHTAGGIRRVATGIDRVFLEELLRDVKGISKASARRLVEAYPSLVHVLKDSEEVVKQKVGQLSLRRVRDIRRFLTGRVGLDPDLPDAENTERLRQYLIRRELRAIAEKKYELLGSIKFEELSFNPFLLRLLGLKTPNEIAEFMVAERVERSLVTSYGTHIQRIAQIVAGRGTGVEGADVCKEEGGRRYYIQVKAGPYTVNKDISKQVSDLLTSATRRNSGSAALLGMTYGSKEKVSSIVRRYSRVDWLVGREFWGFISGDPDYASKLFKLAAEVAAEVQREKGPFPIREKVREIAGRIREEYGKGRQMWEKLFDDNM</sequence>
<reference evidence="3 4" key="1">
    <citation type="submission" date="2018-08" db="EMBL/GenBank/DDBJ databases">
        <title>Form III RuBisCO-mediated autotrophy in Thermodesulfobium bacteria.</title>
        <authorList>
            <person name="Toshchakov S.V."/>
            <person name="Kublanov I.V."/>
            <person name="Frolov E."/>
            <person name="Bonch-Osmolovskaya E.A."/>
            <person name="Tourova T.P."/>
            <person name="Chernych N.A."/>
            <person name="Lebedinsky A.V."/>
        </authorList>
    </citation>
    <scope>NUCLEOTIDE SEQUENCE [LARGE SCALE GENOMIC DNA]</scope>
    <source>
        <strain evidence="3 4">SR</strain>
    </source>
</reference>
<dbReference type="AlphaFoldDB" id="A0A3D8P284"/>
<feature type="region of interest" description="Disordered" evidence="1">
    <location>
        <begin position="1"/>
        <end position="79"/>
    </location>
</feature>
<gene>
    <name evidence="3" type="ORF">DXX99_07885</name>
</gene>
<keyword evidence="4" id="KW-1185">Reference proteome</keyword>
<evidence type="ECO:0000256" key="1">
    <source>
        <dbReference type="SAM" id="MobiDB-lite"/>
    </source>
</evidence>
<comment type="caution">
    <text evidence="3">The sequence shown here is derived from an EMBL/GenBank/DDBJ whole genome shotgun (WGS) entry which is preliminary data.</text>
</comment>
<organism evidence="3 4">
    <name type="scientific">Ammonifex thiophilus</name>
    <dbReference type="NCBI Taxonomy" id="444093"/>
    <lineage>
        <taxon>Bacteria</taxon>
        <taxon>Bacillati</taxon>
        <taxon>Bacillota</taxon>
        <taxon>Clostridia</taxon>
        <taxon>Thermoanaerobacterales</taxon>
        <taxon>Thermoanaerobacteraceae</taxon>
        <taxon>Ammonifex</taxon>
    </lineage>
</organism>
<dbReference type="Pfam" id="PF14511">
    <property type="entry name" value="RE_EcoO109I"/>
    <property type="match status" value="1"/>
</dbReference>
<feature type="compositionally biased region" description="Polar residues" evidence="1">
    <location>
        <begin position="47"/>
        <end position="58"/>
    </location>
</feature>
<dbReference type="EMBL" id="QSLN01000011">
    <property type="protein sequence ID" value="RDV82325.1"/>
    <property type="molecule type" value="Genomic_DNA"/>
</dbReference>
<evidence type="ECO:0000313" key="4">
    <source>
        <dbReference type="Proteomes" id="UP000256329"/>
    </source>
</evidence>
<name>A0A3D8P284_9THEO</name>
<dbReference type="CDD" id="cd22345">
    <property type="entry name" value="PDDEXK_nuclease"/>
    <property type="match status" value="1"/>
</dbReference>
<dbReference type="InterPro" id="IPR032793">
    <property type="entry name" value="RE_EcoO109IR"/>
</dbReference>
<dbReference type="OrthoDB" id="449755at2"/>
<dbReference type="Proteomes" id="UP000256329">
    <property type="component" value="Unassembled WGS sequence"/>
</dbReference>
<protein>
    <recommendedName>
        <fullName evidence="2">Type II restriction endonuclease EcoO109IR domain-containing protein</fullName>
    </recommendedName>
</protein>
<dbReference type="InterPro" id="IPR011335">
    <property type="entry name" value="Restrct_endonuc-II-like"/>
</dbReference>